<evidence type="ECO:0000313" key="3">
    <source>
        <dbReference type="Proteomes" id="UP000677228"/>
    </source>
</evidence>
<name>A0A8S2DB23_9BILA</name>
<accession>A0A8S2DB23</accession>
<evidence type="ECO:0000313" key="1">
    <source>
        <dbReference type="EMBL" id="CAF0851401.1"/>
    </source>
</evidence>
<sequence length="100" mass="11414">MRPCLIVTLYEKHRCGYDGCGFLGWSKCTRWCTESWNVVEYSIETYLVYSAKVCQDDQITCCNGHIYVLGHCFDYQEILTNQDILAQLHTLGIVIPGVIG</sequence>
<dbReference type="Proteomes" id="UP000682733">
    <property type="component" value="Unassembled WGS sequence"/>
</dbReference>
<evidence type="ECO:0000313" key="2">
    <source>
        <dbReference type="EMBL" id="CAF3636569.1"/>
    </source>
</evidence>
<reference evidence="1" key="1">
    <citation type="submission" date="2021-02" db="EMBL/GenBank/DDBJ databases">
        <authorList>
            <person name="Nowell W R."/>
        </authorList>
    </citation>
    <scope>NUCLEOTIDE SEQUENCE</scope>
</reference>
<comment type="caution">
    <text evidence="1">The sequence shown here is derived from an EMBL/GenBank/DDBJ whole genome shotgun (WGS) entry which is preliminary data.</text>
</comment>
<dbReference type="Proteomes" id="UP000677228">
    <property type="component" value="Unassembled WGS sequence"/>
</dbReference>
<dbReference type="AlphaFoldDB" id="A0A8S2DB23"/>
<dbReference type="EMBL" id="CAJNOK010002245">
    <property type="protein sequence ID" value="CAF0851401.1"/>
    <property type="molecule type" value="Genomic_DNA"/>
</dbReference>
<dbReference type="EMBL" id="CAJOBA010002245">
    <property type="protein sequence ID" value="CAF3636569.1"/>
    <property type="molecule type" value="Genomic_DNA"/>
</dbReference>
<gene>
    <name evidence="1" type="ORF">OVA965_LOCUS7162</name>
    <name evidence="2" type="ORF">TMI583_LOCUS7158</name>
</gene>
<organism evidence="1 3">
    <name type="scientific">Didymodactylos carnosus</name>
    <dbReference type="NCBI Taxonomy" id="1234261"/>
    <lineage>
        <taxon>Eukaryota</taxon>
        <taxon>Metazoa</taxon>
        <taxon>Spiralia</taxon>
        <taxon>Gnathifera</taxon>
        <taxon>Rotifera</taxon>
        <taxon>Eurotatoria</taxon>
        <taxon>Bdelloidea</taxon>
        <taxon>Philodinida</taxon>
        <taxon>Philodinidae</taxon>
        <taxon>Didymodactylos</taxon>
    </lineage>
</organism>
<proteinExistence type="predicted"/>
<protein>
    <submittedName>
        <fullName evidence="1">Uncharacterized protein</fullName>
    </submittedName>
</protein>